<dbReference type="Gene3D" id="3.30.70.270">
    <property type="match status" value="1"/>
</dbReference>
<dbReference type="OrthoDB" id="9814202at2"/>
<dbReference type="EMBL" id="WTYP01000001">
    <property type="protein sequence ID" value="MXP46807.1"/>
    <property type="molecule type" value="Genomic_DNA"/>
</dbReference>
<dbReference type="SMART" id="SM00052">
    <property type="entry name" value="EAL"/>
    <property type="match status" value="1"/>
</dbReference>
<gene>
    <name evidence="3" type="ORF">GRI43_05305</name>
</gene>
<dbReference type="SUPFAM" id="SSF55073">
    <property type="entry name" value="Nucleotide cyclase"/>
    <property type="match status" value="1"/>
</dbReference>
<dbReference type="PROSITE" id="PS50883">
    <property type="entry name" value="EAL"/>
    <property type="match status" value="1"/>
</dbReference>
<dbReference type="AlphaFoldDB" id="A0A6I4UY35"/>
<dbReference type="Proteomes" id="UP000471435">
    <property type="component" value="Unassembled WGS sequence"/>
</dbReference>
<keyword evidence="4" id="KW-1185">Reference proteome</keyword>
<evidence type="ECO:0000313" key="4">
    <source>
        <dbReference type="Proteomes" id="UP000471435"/>
    </source>
</evidence>
<reference evidence="3 4" key="1">
    <citation type="submission" date="2019-12" db="EMBL/GenBank/DDBJ databases">
        <title>Genomic-based taxomic classification of the family Erythrobacteraceae.</title>
        <authorList>
            <person name="Xu L."/>
        </authorList>
    </citation>
    <scope>NUCLEOTIDE SEQUENCE [LARGE SCALE GENOMIC DNA]</scope>
    <source>
        <strain evidence="3 4">SW-109</strain>
    </source>
</reference>
<dbReference type="SUPFAM" id="SSF141868">
    <property type="entry name" value="EAL domain-like"/>
    <property type="match status" value="1"/>
</dbReference>
<name>A0A6I4UY35_9SPHN</name>
<accession>A0A6I4UY35</accession>
<organism evidence="3 4">
    <name type="scientific">Pontixanthobacter luteolus</name>
    <dbReference type="NCBI Taxonomy" id="295089"/>
    <lineage>
        <taxon>Bacteria</taxon>
        <taxon>Pseudomonadati</taxon>
        <taxon>Pseudomonadota</taxon>
        <taxon>Alphaproteobacteria</taxon>
        <taxon>Sphingomonadales</taxon>
        <taxon>Erythrobacteraceae</taxon>
        <taxon>Pontixanthobacter</taxon>
    </lineage>
</organism>
<feature type="domain" description="EAL" evidence="1">
    <location>
        <begin position="191"/>
        <end position="441"/>
    </location>
</feature>
<dbReference type="InterPro" id="IPR029787">
    <property type="entry name" value="Nucleotide_cyclase"/>
</dbReference>
<dbReference type="Pfam" id="PF00563">
    <property type="entry name" value="EAL"/>
    <property type="match status" value="1"/>
</dbReference>
<evidence type="ECO:0000259" key="2">
    <source>
        <dbReference type="PROSITE" id="PS50887"/>
    </source>
</evidence>
<dbReference type="Gene3D" id="3.20.20.450">
    <property type="entry name" value="EAL domain"/>
    <property type="match status" value="1"/>
</dbReference>
<feature type="domain" description="GGDEF" evidence="2">
    <location>
        <begin position="43"/>
        <end position="182"/>
    </location>
</feature>
<dbReference type="PROSITE" id="PS50887">
    <property type="entry name" value="GGDEF"/>
    <property type="match status" value="1"/>
</dbReference>
<dbReference type="InterPro" id="IPR050706">
    <property type="entry name" value="Cyclic-di-GMP_PDE-like"/>
</dbReference>
<evidence type="ECO:0000259" key="1">
    <source>
        <dbReference type="PROSITE" id="PS50883"/>
    </source>
</evidence>
<proteinExistence type="predicted"/>
<dbReference type="InterPro" id="IPR035919">
    <property type="entry name" value="EAL_sf"/>
</dbReference>
<dbReference type="InterPro" id="IPR043128">
    <property type="entry name" value="Rev_trsase/Diguanyl_cyclase"/>
</dbReference>
<dbReference type="PANTHER" id="PTHR33121:SF79">
    <property type="entry name" value="CYCLIC DI-GMP PHOSPHODIESTERASE PDED-RELATED"/>
    <property type="match status" value="1"/>
</dbReference>
<dbReference type="InterPro" id="IPR000160">
    <property type="entry name" value="GGDEF_dom"/>
</dbReference>
<sequence>MASVAKRDVDPLRDDLTGLASVETAHRTLAAWQQSAIADGRTAPVHAMLIGLARFNAVNLAYGEDAGDGALVTTAQRILHFAEDEFEEGDWLAARLGGGNFLLAAHEACSRERWQWLAEALADAVAHPISGLGDAGNLRLWARIALMRPAPGEGPTMIFDRLAETLEEARTHKGRRILWSDRGLTVPGRRSAEVDADLLGAIDADQIEIVYQPQVSLDDGTIIGAEALARWQHPQLGRIGASQLFAIAERTDHVAQLSRHIAERALSDAASWNADLRLSLNITPADLASRSFAREFLKLIAESGHAPDRLTIEITEHSLVSDLERSAEALRELSAAGVQVALDDFGAGFCNFRYLKILPLDAIKLDRAMIDGITTDERDLAVLRGIVAMAKALGLKVIAEGVENEDQRAIAASEGCEYYQGYLCSKPLEHAEFLALLPEHSGLFR</sequence>
<dbReference type="RefSeq" id="WP_160730003.1">
    <property type="nucleotide sequence ID" value="NZ_WTYP01000001.1"/>
</dbReference>
<dbReference type="CDD" id="cd01948">
    <property type="entry name" value="EAL"/>
    <property type="match status" value="1"/>
</dbReference>
<comment type="caution">
    <text evidence="3">The sequence shown here is derived from an EMBL/GenBank/DDBJ whole genome shotgun (WGS) entry which is preliminary data.</text>
</comment>
<dbReference type="PANTHER" id="PTHR33121">
    <property type="entry name" value="CYCLIC DI-GMP PHOSPHODIESTERASE PDEF"/>
    <property type="match status" value="1"/>
</dbReference>
<evidence type="ECO:0000313" key="3">
    <source>
        <dbReference type="EMBL" id="MXP46807.1"/>
    </source>
</evidence>
<dbReference type="Pfam" id="PF00990">
    <property type="entry name" value="GGDEF"/>
    <property type="match status" value="1"/>
</dbReference>
<dbReference type="GO" id="GO:0071111">
    <property type="term" value="F:cyclic-guanylate-specific phosphodiesterase activity"/>
    <property type="evidence" value="ECO:0007669"/>
    <property type="project" value="InterPro"/>
</dbReference>
<dbReference type="InterPro" id="IPR001633">
    <property type="entry name" value="EAL_dom"/>
</dbReference>
<dbReference type="SMART" id="SM00267">
    <property type="entry name" value="GGDEF"/>
    <property type="match status" value="1"/>
</dbReference>
<protein>
    <submittedName>
        <fullName evidence="3">EAL domain-containing protein</fullName>
    </submittedName>
</protein>